<dbReference type="SUPFAM" id="SSF56112">
    <property type="entry name" value="Protein kinase-like (PK-like)"/>
    <property type="match status" value="1"/>
</dbReference>
<dbReference type="InterPro" id="IPR008271">
    <property type="entry name" value="Ser/Thr_kinase_AS"/>
</dbReference>
<reference evidence="14" key="3">
    <citation type="journal article" date="2018" name="Mol. Plant Microbe Interact.">
        <title>Genome sequence resources for the wheat stripe rust pathogen (Puccinia striiformis f. sp. tritici) and the barley stripe rust pathogen (Puccinia striiformis f. sp. hordei).</title>
        <authorList>
            <person name="Xia C."/>
            <person name="Wang M."/>
            <person name="Yin C."/>
            <person name="Cornejo O.E."/>
            <person name="Hulbert S.H."/>
            <person name="Chen X."/>
        </authorList>
    </citation>
    <scope>NUCLEOTIDE SEQUENCE [LARGE SCALE GENOMIC DNA]</scope>
    <source>
        <strain evidence="14">93TX-2</strain>
    </source>
</reference>
<evidence type="ECO:0000256" key="10">
    <source>
        <dbReference type="SAM" id="MobiDB-lite"/>
    </source>
</evidence>
<gene>
    <name evidence="13" type="ORF">PSHT_16336</name>
</gene>
<dbReference type="FunFam" id="3.30.200.20:FF:000306">
    <property type="entry name" value="IKS protein kinase"/>
    <property type="match status" value="1"/>
</dbReference>
<evidence type="ECO:0000313" key="14">
    <source>
        <dbReference type="Proteomes" id="UP000238274"/>
    </source>
</evidence>
<dbReference type="Pfam" id="PF00069">
    <property type="entry name" value="Pkinase"/>
    <property type="match status" value="2"/>
</dbReference>
<keyword evidence="11" id="KW-1133">Transmembrane helix</keyword>
<dbReference type="InterPro" id="IPR050339">
    <property type="entry name" value="CC_SR_Kinase"/>
</dbReference>
<evidence type="ECO:0000256" key="2">
    <source>
        <dbReference type="ARBA" id="ARBA00022527"/>
    </source>
</evidence>
<dbReference type="AlphaFoldDB" id="A0A2S4UAE4"/>
<reference evidence="13 14" key="1">
    <citation type="submission" date="2017-12" db="EMBL/GenBank/DDBJ databases">
        <title>Gene loss provides genomic basis for host adaptation in cereal stripe rust fungi.</title>
        <authorList>
            <person name="Xia C."/>
        </authorList>
    </citation>
    <scope>NUCLEOTIDE SEQUENCE [LARGE SCALE GENOMIC DNA]</scope>
    <source>
        <strain evidence="13 14">93TX-2</strain>
    </source>
</reference>
<dbReference type="GO" id="GO:0005634">
    <property type="term" value="C:nucleus"/>
    <property type="evidence" value="ECO:0007669"/>
    <property type="project" value="TreeGrafter"/>
</dbReference>
<keyword evidence="11" id="KW-0472">Membrane</keyword>
<evidence type="ECO:0000259" key="12">
    <source>
        <dbReference type="PROSITE" id="PS50011"/>
    </source>
</evidence>
<evidence type="ECO:0000256" key="8">
    <source>
        <dbReference type="ARBA" id="ARBA00047899"/>
    </source>
</evidence>
<protein>
    <recommendedName>
        <fullName evidence="1">non-specific serine/threonine protein kinase</fullName>
        <ecNumber evidence="1">2.7.11.1</ecNumber>
    </recommendedName>
</protein>
<dbReference type="GO" id="GO:0004674">
    <property type="term" value="F:protein serine/threonine kinase activity"/>
    <property type="evidence" value="ECO:0007669"/>
    <property type="project" value="UniProtKB-KW"/>
</dbReference>
<dbReference type="EC" id="2.7.11.1" evidence="1"/>
<feature type="region of interest" description="Disordered" evidence="10">
    <location>
        <begin position="621"/>
        <end position="669"/>
    </location>
</feature>
<feature type="transmembrane region" description="Helical" evidence="11">
    <location>
        <begin position="738"/>
        <end position="763"/>
    </location>
</feature>
<evidence type="ECO:0000256" key="7">
    <source>
        <dbReference type="ARBA" id="ARBA00037982"/>
    </source>
</evidence>
<comment type="caution">
    <text evidence="13">The sequence shown here is derived from an EMBL/GenBank/DDBJ whole genome shotgun (WGS) entry which is preliminary data.</text>
</comment>
<dbReference type="EMBL" id="PKSM01000508">
    <property type="protein sequence ID" value="POV94245.1"/>
    <property type="molecule type" value="Genomic_DNA"/>
</dbReference>
<dbReference type="VEuPathDB" id="FungiDB:PSTT_11570"/>
<keyword evidence="6" id="KW-0067">ATP-binding</keyword>
<keyword evidence="5" id="KW-0418">Kinase</keyword>
<dbReference type="SMART" id="SM00220">
    <property type="entry name" value="S_TKc"/>
    <property type="match status" value="1"/>
</dbReference>
<evidence type="ECO:0000256" key="9">
    <source>
        <dbReference type="ARBA" id="ARBA00048679"/>
    </source>
</evidence>
<dbReference type="VEuPathDB" id="FungiDB:PSHT_16336"/>
<name>A0A2S4UAE4_9BASI</name>
<organism evidence="13 14">
    <name type="scientific">Puccinia striiformis</name>
    <dbReference type="NCBI Taxonomy" id="27350"/>
    <lineage>
        <taxon>Eukaryota</taxon>
        <taxon>Fungi</taxon>
        <taxon>Dikarya</taxon>
        <taxon>Basidiomycota</taxon>
        <taxon>Pucciniomycotina</taxon>
        <taxon>Pucciniomycetes</taxon>
        <taxon>Pucciniales</taxon>
        <taxon>Pucciniaceae</taxon>
        <taxon>Puccinia</taxon>
    </lineage>
</organism>
<feature type="region of interest" description="Disordered" evidence="10">
    <location>
        <begin position="583"/>
        <end position="606"/>
    </location>
</feature>
<evidence type="ECO:0000256" key="4">
    <source>
        <dbReference type="ARBA" id="ARBA00022741"/>
    </source>
</evidence>
<dbReference type="PANTHER" id="PTHR11042:SF138">
    <property type="entry name" value="SERINE_THREONINE-PROTEIN KINASE IKS1-RELATED"/>
    <property type="match status" value="1"/>
</dbReference>
<comment type="catalytic activity">
    <reaction evidence="8">
        <text>L-threonyl-[protein] + ATP = O-phospho-L-threonyl-[protein] + ADP + H(+)</text>
        <dbReference type="Rhea" id="RHEA:46608"/>
        <dbReference type="Rhea" id="RHEA-COMP:11060"/>
        <dbReference type="Rhea" id="RHEA-COMP:11605"/>
        <dbReference type="ChEBI" id="CHEBI:15378"/>
        <dbReference type="ChEBI" id="CHEBI:30013"/>
        <dbReference type="ChEBI" id="CHEBI:30616"/>
        <dbReference type="ChEBI" id="CHEBI:61977"/>
        <dbReference type="ChEBI" id="CHEBI:456216"/>
        <dbReference type="EC" id="2.7.11.1"/>
    </reaction>
</comment>
<dbReference type="GO" id="GO:0005737">
    <property type="term" value="C:cytoplasm"/>
    <property type="evidence" value="ECO:0007669"/>
    <property type="project" value="TreeGrafter"/>
</dbReference>
<evidence type="ECO:0000256" key="11">
    <source>
        <dbReference type="SAM" id="Phobius"/>
    </source>
</evidence>
<evidence type="ECO:0000256" key="1">
    <source>
        <dbReference type="ARBA" id="ARBA00012513"/>
    </source>
</evidence>
<reference evidence="14" key="2">
    <citation type="journal article" date="2018" name="BMC Genomics">
        <title>Genomic insights into host adaptation between the wheat stripe rust pathogen (Puccinia striiformis f. sp. tritici) and the barley stripe rust pathogen (Puccinia striiformis f. sp. hordei).</title>
        <authorList>
            <person name="Xia C."/>
            <person name="Wang M."/>
            <person name="Yin C."/>
            <person name="Cornejo O.E."/>
            <person name="Hulbert S.H."/>
            <person name="Chen X."/>
        </authorList>
    </citation>
    <scope>NUCLEOTIDE SEQUENCE [LARGE SCALE GENOMIC DNA]</scope>
    <source>
        <strain evidence="14">93TX-2</strain>
    </source>
</reference>
<evidence type="ECO:0000256" key="3">
    <source>
        <dbReference type="ARBA" id="ARBA00022679"/>
    </source>
</evidence>
<accession>A0A2S4UAE4</accession>
<evidence type="ECO:0000256" key="5">
    <source>
        <dbReference type="ARBA" id="ARBA00022777"/>
    </source>
</evidence>
<dbReference type="PROSITE" id="PS50011">
    <property type="entry name" value="PROTEIN_KINASE_DOM"/>
    <property type="match status" value="1"/>
</dbReference>
<dbReference type="InterPro" id="IPR000719">
    <property type="entry name" value="Prot_kinase_dom"/>
</dbReference>
<keyword evidence="14" id="KW-1185">Reference proteome</keyword>
<keyword evidence="4" id="KW-0547">Nucleotide-binding</keyword>
<comment type="catalytic activity">
    <reaction evidence="9">
        <text>L-seryl-[protein] + ATP = O-phospho-L-seryl-[protein] + ADP + H(+)</text>
        <dbReference type="Rhea" id="RHEA:17989"/>
        <dbReference type="Rhea" id="RHEA-COMP:9863"/>
        <dbReference type="Rhea" id="RHEA-COMP:11604"/>
        <dbReference type="ChEBI" id="CHEBI:15378"/>
        <dbReference type="ChEBI" id="CHEBI:29999"/>
        <dbReference type="ChEBI" id="CHEBI:30616"/>
        <dbReference type="ChEBI" id="CHEBI:83421"/>
        <dbReference type="ChEBI" id="CHEBI:456216"/>
        <dbReference type="EC" id="2.7.11.1"/>
    </reaction>
</comment>
<dbReference type="PROSITE" id="PS00108">
    <property type="entry name" value="PROTEIN_KINASE_ST"/>
    <property type="match status" value="1"/>
</dbReference>
<comment type="similarity">
    <text evidence="7">Belongs to the protein kinase superfamily. Ser/Thr protein kinase family. GCN2 subfamily.</text>
</comment>
<dbReference type="OrthoDB" id="1405469at2759"/>
<dbReference type="Proteomes" id="UP000238274">
    <property type="component" value="Unassembled WGS sequence"/>
</dbReference>
<dbReference type="Gene3D" id="3.30.200.20">
    <property type="entry name" value="Phosphorylase Kinase, domain 1"/>
    <property type="match status" value="1"/>
</dbReference>
<evidence type="ECO:0000313" key="13">
    <source>
        <dbReference type="EMBL" id="POV94245.1"/>
    </source>
</evidence>
<keyword evidence="3" id="KW-0808">Transferase</keyword>
<feature type="compositionally biased region" description="Low complexity" evidence="10">
    <location>
        <begin position="649"/>
        <end position="669"/>
    </location>
</feature>
<feature type="domain" description="Protein kinase" evidence="12">
    <location>
        <begin position="223"/>
        <end position="577"/>
    </location>
</feature>
<evidence type="ECO:0000256" key="6">
    <source>
        <dbReference type="ARBA" id="ARBA00022840"/>
    </source>
</evidence>
<keyword evidence="11" id="KW-0812">Transmembrane</keyword>
<sequence>MIPSPSKFITAEALVVSPLTEARSCPGGQSSPSYSQLELFSNLHDSLRASFPSFKLYVQKLTVCFSAPLRASPHLQHQRPAFAPRLRFLVSSKTDGQQRMAGRTTAVNGESGSLPLKLKQTISPSRTIIFRNFNQSSLNILPIQATSNSTAKNKHTQHEHTVTQDSYFELLSQSQCNTPRTSPPITPLKRSCNSSIDSIDFNVSDQQPLSQDKRIDGYYQRFFKEVMKLGRGQKGSVFLCTHTLDGNPLGDYAIKKIAVGQSSQELIQVLNEVKFLESLRHNNITQYHHAWIEESQLSRFGPKVPVLYILMNFANGGTLDDYISLRKGIKSTGTSSPNDHQTTQDDAIERNRMKDRFRKQQSNLHSRLSTWNYPSVSQDKKGTDDRAVHLFSFDEILNIFEDTCRGLGFLHSQGILHHDLKTENVLLHWASEDAMIPTAMISDFGSSISQSENWSRERTGRTGTLDWVPPESLKKDPKTGKLNEVTQKGDLWQLGLVLHSLCFFRLPYAHSEDIDLLKDEITRYPGFLIYEPAGESERKMHRTDLPRSMIKLLSELLCLEARLRPSCERVLRSLEKIRECVPHDSPVHHQHPKGSTTVLQPKGFDSPGSALVKRRRIFIDSSDPDLSSPDLKEEEEEEGDTSKELAMVTRSTSSSSSTSTTTTSPRSTRTALLSPFITPDEHLNQLYDTRPRLLKPLHFPQSSLNHPHSHHSYFFRIFVHRFAPSAYPRIIKLLERPYFAPFFAMVICIKSLLFLKIIVFIGSDYHPFKHHHLPNNQNQIQQDYSLDQFLVAVMSLIIFNTLELLMCDPLVSVLVLIFQLHHMSHSVFTLHLSCYKKPHPKQLS</sequence>
<dbReference type="Gene3D" id="1.10.510.10">
    <property type="entry name" value="Transferase(Phosphotransferase) domain 1"/>
    <property type="match status" value="1"/>
</dbReference>
<proteinExistence type="inferred from homology"/>
<keyword evidence="2" id="KW-0723">Serine/threonine-protein kinase</keyword>
<dbReference type="GO" id="GO:0005524">
    <property type="term" value="F:ATP binding"/>
    <property type="evidence" value="ECO:0007669"/>
    <property type="project" value="UniProtKB-KW"/>
</dbReference>
<dbReference type="PANTHER" id="PTHR11042">
    <property type="entry name" value="EUKARYOTIC TRANSLATION INITIATION FACTOR 2-ALPHA KINASE EIF2-ALPHA KINASE -RELATED"/>
    <property type="match status" value="1"/>
</dbReference>
<dbReference type="InterPro" id="IPR011009">
    <property type="entry name" value="Kinase-like_dom_sf"/>
</dbReference>